<dbReference type="OrthoDB" id="787091at2759"/>
<reference evidence="2 3" key="1">
    <citation type="submission" date="2020-08" db="EMBL/GenBank/DDBJ databases">
        <title>Plant Genome Project.</title>
        <authorList>
            <person name="Zhang R.-G."/>
        </authorList>
    </citation>
    <scope>NUCLEOTIDE SEQUENCE [LARGE SCALE GENOMIC DNA]</scope>
    <source>
        <tissue evidence="2">Rhizome</tissue>
    </source>
</reference>
<comment type="caution">
    <text evidence="2">The sequence shown here is derived from an EMBL/GenBank/DDBJ whole genome shotgun (WGS) entry which is preliminary data.</text>
</comment>
<evidence type="ECO:0000256" key="1">
    <source>
        <dbReference type="SAM" id="MobiDB-lite"/>
    </source>
</evidence>
<name>A0A8J5KCP0_ZINOF</name>
<evidence type="ECO:0000313" key="2">
    <source>
        <dbReference type="EMBL" id="KAG6484517.1"/>
    </source>
</evidence>
<feature type="region of interest" description="Disordered" evidence="1">
    <location>
        <begin position="101"/>
        <end position="122"/>
    </location>
</feature>
<protein>
    <submittedName>
        <fullName evidence="2">Uncharacterized protein</fullName>
    </submittedName>
</protein>
<sequence>MEAELGCGRRSRWQRTDSFLASIVVGRSYGSRLILGSSPIAAECARYARISKSFRSPEELPPPQPRRSKAGAWRFLSQYFSGKRLRELPNIDHADNNYYEEGEGTREIHKNKDRKKRRASWLPDPERRWPVQGW</sequence>
<keyword evidence="3" id="KW-1185">Reference proteome</keyword>
<dbReference type="EMBL" id="JACMSC010000015">
    <property type="protein sequence ID" value="KAG6484517.1"/>
    <property type="molecule type" value="Genomic_DNA"/>
</dbReference>
<evidence type="ECO:0000313" key="3">
    <source>
        <dbReference type="Proteomes" id="UP000734854"/>
    </source>
</evidence>
<proteinExistence type="predicted"/>
<accession>A0A8J5KCP0</accession>
<dbReference type="Proteomes" id="UP000734854">
    <property type="component" value="Unassembled WGS sequence"/>
</dbReference>
<organism evidence="2 3">
    <name type="scientific">Zingiber officinale</name>
    <name type="common">Ginger</name>
    <name type="synonym">Amomum zingiber</name>
    <dbReference type="NCBI Taxonomy" id="94328"/>
    <lineage>
        <taxon>Eukaryota</taxon>
        <taxon>Viridiplantae</taxon>
        <taxon>Streptophyta</taxon>
        <taxon>Embryophyta</taxon>
        <taxon>Tracheophyta</taxon>
        <taxon>Spermatophyta</taxon>
        <taxon>Magnoliopsida</taxon>
        <taxon>Liliopsida</taxon>
        <taxon>Zingiberales</taxon>
        <taxon>Zingiberaceae</taxon>
        <taxon>Zingiber</taxon>
    </lineage>
</organism>
<gene>
    <name evidence="2" type="ORF">ZIOFF_053035</name>
</gene>
<dbReference type="AlphaFoldDB" id="A0A8J5KCP0"/>